<keyword evidence="3" id="KW-1185">Reference proteome</keyword>
<dbReference type="RefSeq" id="WP_209842313.1">
    <property type="nucleotide sequence ID" value="NZ_JAGGJP010000015.1"/>
</dbReference>
<dbReference type="Gene3D" id="3.40.50.720">
    <property type="entry name" value="NAD(P)-binding Rossmann-like Domain"/>
    <property type="match status" value="1"/>
</dbReference>
<organism evidence="2 3">
    <name type="scientific">Rubellimicrobium aerolatum</name>
    <dbReference type="NCBI Taxonomy" id="490979"/>
    <lineage>
        <taxon>Bacteria</taxon>
        <taxon>Pseudomonadati</taxon>
        <taxon>Pseudomonadota</taxon>
        <taxon>Alphaproteobacteria</taxon>
        <taxon>Rhodobacterales</taxon>
        <taxon>Roseobacteraceae</taxon>
        <taxon>Rubellimicrobium</taxon>
    </lineage>
</organism>
<dbReference type="Pfam" id="PF01370">
    <property type="entry name" value="Epimerase"/>
    <property type="match status" value="1"/>
</dbReference>
<accession>A0ABW0SF79</accession>
<feature type="domain" description="NAD-dependent epimerase/dehydratase" evidence="1">
    <location>
        <begin position="4"/>
        <end position="226"/>
    </location>
</feature>
<sequence length="311" mass="32088">MAHWLVTGGAGFVGGHLLRALRARGDTAAVIDDLSTGRADALPPGLHLLRGSILDPDLLARGMEGAAGVFHLAAVVSVEACTRDLLGASRVNLGGTLAVLDAARRAGNRPVVLASSAAVYGDAGESPCDEDMAPLPLSPYGADKLGAEHHARAQWGLHGLPTASLRFFNVYGPGQDARSPYAGVIARFLSNLREGRPHAINGDGLQTRDFVEVGDVAAALLAAQDVLARAPRALVANVCTGRSIPLLDLARGLDRIAGTVTPIQHGPARAGDIRHSRGSPARMEAVLGVAARTPIEEGLARLLASVQASPV</sequence>
<evidence type="ECO:0000313" key="2">
    <source>
        <dbReference type="EMBL" id="MFC5567586.1"/>
    </source>
</evidence>
<reference evidence="3" key="1">
    <citation type="journal article" date="2019" name="Int. J. Syst. Evol. Microbiol.">
        <title>The Global Catalogue of Microorganisms (GCM) 10K type strain sequencing project: providing services to taxonomists for standard genome sequencing and annotation.</title>
        <authorList>
            <consortium name="The Broad Institute Genomics Platform"/>
            <consortium name="The Broad Institute Genome Sequencing Center for Infectious Disease"/>
            <person name="Wu L."/>
            <person name="Ma J."/>
        </authorList>
    </citation>
    <scope>NUCLEOTIDE SEQUENCE [LARGE SCALE GENOMIC DNA]</scope>
    <source>
        <strain evidence="3">KACC 11588</strain>
    </source>
</reference>
<dbReference type="Proteomes" id="UP001596056">
    <property type="component" value="Unassembled WGS sequence"/>
</dbReference>
<dbReference type="InterPro" id="IPR050177">
    <property type="entry name" value="Lipid_A_modif_metabolic_enz"/>
</dbReference>
<gene>
    <name evidence="2" type="ORF">ACFPOC_14325</name>
</gene>
<protein>
    <submittedName>
        <fullName evidence="2">NAD-dependent epimerase/dehydratase family protein</fullName>
    </submittedName>
</protein>
<dbReference type="PANTHER" id="PTHR43245">
    <property type="entry name" value="BIFUNCTIONAL POLYMYXIN RESISTANCE PROTEIN ARNA"/>
    <property type="match status" value="1"/>
</dbReference>
<evidence type="ECO:0000259" key="1">
    <source>
        <dbReference type="Pfam" id="PF01370"/>
    </source>
</evidence>
<dbReference type="SUPFAM" id="SSF51735">
    <property type="entry name" value="NAD(P)-binding Rossmann-fold domains"/>
    <property type="match status" value="1"/>
</dbReference>
<dbReference type="InterPro" id="IPR036291">
    <property type="entry name" value="NAD(P)-bd_dom_sf"/>
</dbReference>
<dbReference type="InterPro" id="IPR001509">
    <property type="entry name" value="Epimerase_deHydtase"/>
</dbReference>
<evidence type="ECO:0000313" key="3">
    <source>
        <dbReference type="Proteomes" id="UP001596056"/>
    </source>
</evidence>
<dbReference type="PANTHER" id="PTHR43245:SF53">
    <property type="entry name" value="EPIMERASE-RELATED"/>
    <property type="match status" value="1"/>
</dbReference>
<proteinExistence type="predicted"/>
<dbReference type="EMBL" id="JBHSNA010000016">
    <property type="protein sequence ID" value="MFC5567586.1"/>
    <property type="molecule type" value="Genomic_DNA"/>
</dbReference>
<name>A0ABW0SF79_9RHOB</name>
<comment type="caution">
    <text evidence="2">The sequence shown here is derived from an EMBL/GenBank/DDBJ whole genome shotgun (WGS) entry which is preliminary data.</text>
</comment>